<evidence type="ECO:0000256" key="1">
    <source>
        <dbReference type="SAM" id="SignalP"/>
    </source>
</evidence>
<dbReference type="Proteomes" id="UP000271974">
    <property type="component" value="Unassembled WGS sequence"/>
</dbReference>
<accession>A0A433TYA1</accession>
<proteinExistence type="predicted"/>
<keyword evidence="1" id="KW-0732">Signal</keyword>
<feature type="chain" id="PRO_5019109502" evidence="1">
    <location>
        <begin position="24"/>
        <end position="103"/>
    </location>
</feature>
<organism evidence="2 3">
    <name type="scientific">Elysia chlorotica</name>
    <name type="common">Eastern emerald elysia</name>
    <name type="synonym">Sea slug</name>
    <dbReference type="NCBI Taxonomy" id="188477"/>
    <lineage>
        <taxon>Eukaryota</taxon>
        <taxon>Metazoa</taxon>
        <taxon>Spiralia</taxon>
        <taxon>Lophotrochozoa</taxon>
        <taxon>Mollusca</taxon>
        <taxon>Gastropoda</taxon>
        <taxon>Heterobranchia</taxon>
        <taxon>Euthyneura</taxon>
        <taxon>Panpulmonata</taxon>
        <taxon>Sacoglossa</taxon>
        <taxon>Placobranchoidea</taxon>
        <taxon>Plakobranchidae</taxon>
        <taxon>Elysia</taxon>
    </lineage>
</organism>
<dbReference type="OrthoDB" id="6090478at2759"/>
<dbReference type="EMBL" id="RQTK01000135">
    <property type="protein sequence ID" value="RUS86546.1"/>
    <property type="molecule type" value="Genomic_DNA"/>
</dbReference>
<name>A0A433TYA1_ELYCH</name>
<keyword evidence="3" id="KW-1185">Reference proteome</keyword>
<feature type="signal peptide" evidence="1">
    <location>
        <begin position="1"/>
        <end position="23"/>
    </location>
</feature>
<evidence type="ECO:0000313" key="3">
    <source>
        <dbReference type="Proteomes" id="UP000271974"/>
    </source>
</evidence>
<evidence type="ECO:0000313" key="2">
    <source>
        <dbReference type="EMBL" id="RUS86546.1"/>
    </source>
</evidence>
<gene>
    <name evidence="2" type="ORF">EGW08_005685</name>
</gene>
<protein>
    <submittedName>
        <fullName evidence="2">Uncharacterized protein</fullName>
    </submittedName>
</protein>
<sequence>MAVIARLHIRKVVLLHLVIRAGIKEPGEQFNPSPCEFCHCLHSGNCRAPDGTVITEGETYTTASGAVCKCPDHGGLFWGAQSAICTIKLTPPPTVSRDDLAVS</sequence>
<comment type="caution">
    <text evidence="2">The sequence shown here is derived from an EMBL/GenBank/DDBJ whole genome shotgun (WGS) entry which is preliminary data.</text>
</comment>
<dbReference type="AlphaFoldDB" id="A0A433TYA1"/>
<reference evidence="2 3" key="1">
    <citation type="submission" date="2019-01" db="EMBL/GenBank/DDBJ databases">
        <title>A draft genome assembly of the solar-powered sea slug Elysia chlorotica.</title>
        <authorList>
            <person name="Cai H."/>
            <person name="Li Q."/>
            <person name="Fang X."/>
            <person name="Li J."/>
            <person name="Curtis N.E."/>
            <person name="Altenburger A."/>
            <person name="Shibata T."/>
            <person name="Feng M."/>
            <person name="Maeda T."/>
            <person name="Schwartz J.A."/>
            <person name="Shigenobu S."/>
            <person name="Lundholm N."/>
            <person name="Nishiyama T."/>
            <person name="Yang H."/>
            <person name="Hasebe M."/>
            <person name="Li S."/>
            <person name="Pierce S.K."/>
            <person name="Wang J."/>
        </authorList>
    </citation>
    <scope>NUCLEOTIDE SEQUENCE [LARGE SCALE GENOMIC DNA]</scope>
    <source>
        <strain evidence="2">EC2010</strain>
        <tissue evidence="2">Whole organism of an adult</tissue>
    </source>
</reference>